<dbReference type="EMBL" id="CAJNDS010000858">
    <property type="protein sequence ID" value="CAE7237932.1"/>
    <property type="molecule type" value="Genomic_DNA"/>
</dbReference>
<keyword evidence="2" id="KW-1185">Reference proteome</keyword>
<sequence length="928" mass="102632">MEQALCYFRKSPADTKHNKQDTDLAAATEERRAARLALRRLRDHPQDSPEVSVAAGNCKEATKVVRRIKRRLYHARQAALVAEVAEAWRKKDFATAWKVSRILAGKNIGPKRRQMAAPATPLFDKSEWLHFLAQQGPQGGVSATLCPATDVSPNMDVQVSGAHLRMGRWSAWRTQRELRYSKLRKTPPPWSFPAAVWRMLLEPDKGTRCRQNGVRNCQVPLPSPNVSSGFLMLHASMQASRASPRCWHKTGAFTIAKRNGKTGPAGLRLLHSLESLGKAYYAQVWKRVPATYKRHYAAGYLAHRRREQAILQQSLLRHRLQQGRVSHFTAFYDLANAFACASHQRTLAPFLASTQLPSAECAHLRQRLQMAQMVLPCADGALHCSIGSGTLPGDTIAGPWFLAAYHPRLDSYLQSSKRLAVTASSPELQRGLANILAGNLAVERSESVDPPSVPMQMDVSLSSYADDVARTMRADSALCLHNAASLSSTLLSRALAPDFAQNEAKQEVLPFFAGQGANSHLRNAFTLPRIVPGSVQRHARYLGPYLAFDGQLHDERGRRVQAARTAYYALGKFWAKCRVKRWRLTVFKSMVVGAAYSGLVAFPVQAPDVRTLDKELLKFGRKVLQGTACEKSVDKYKALSNDHVWRLLRSAPTAVELSVQRLQWWQRIVARPEEHLALLFTFFGHIPGTPAPFDENGAIHDRSHAWMRQLGEDIRQLATWDSSGFMSAAADGPLVLFVDADFREAFLQQDPAELRTRYLGGLVPPPGLSLPSAAPPGADAADETFACDALLADGQPCNATFPTYRALAVHLAHSKQHEQRRSLATLLTISNQCCACRATLASVRVARNHLHDSIRRGYCSQTAGSATVHQVHASLPCKCAICDVPLRLLGEAQAHLASHLPTAFRRPRIDYYFQRHGRPVGSAPSASA</sequence>
<proteinExistence type="predicted"/>
<organism evidence="1 2">
    <name type="scientific">Symbiodinium natans</name>
    <dbReference type="NCBI Taxonomy" id="878477"/>
    <lineage>
        <taxon>Eukaryota</taxon>
        <taxon>Sar</taxon>
        <taxon>Alveolata</taxon>
        <taxon>Dinophyceae</taxon>
        <taxon>Suessiales</taxon>
        <taxon>Symbiodiniaceae</taxon>
        <taxon>Symbiodinium</taxon>
    </lineage>
</organism>
<accession>A0A812KXC8</accession>
<protein>
    <submittedName>
        <fullName evidence="1">Mocs3 protein</fullName>
    </submittedName>
</protein>
<reference evidence="1" key="1">
    <citation type="submission" date="2021-02" db="EMBL/GenBank/DDBJ databases">
        <authorList>
            <person name="Dougan E. K."/>
            <person name="Rhodes N."/>
            <person name="Thang M."/>
            <person name="Chan C."/>
        </authorList>
    </citation>
    <scope>NUCLEOTIDE SEQUENCE</scope>
</reference>
<gene>
    <name evidence="1" type="primary">mocs3</name>
    <name evidence="1" type="ORF">SNAT2548_LOCUS10398</name>
</gene>
<evidence type="ECO:0000313" key="2">
    <source>
        <dbReference type="Proteomes" id="UP000604046"/>
    </source>
</evidence>
<comment type="caution">
    <text evidence="1">The sequence shown here is derived from an EMBL/GenBank/DDBJ whole genome shotgun (WGS) entry which is preliminary data.</text>
</comment>
<dbReference type="Proteomes" id="UP000604046">
    <property type="component" value="Unassembled WGS sequence"/>
</dbReference>
<dbReference type="AlphaFoldDB" id="A0A812KXC8"/>
<name>A0A812KXC8_9DINO</name>
<evidence type="ECO:0000313" key="1">
    <source>
        <dbReference type="EMBL" id="CAE7237932.1"/>
    </source>
</evidence>